<accession>A0ACB1KE25</accession>
<comment type="caution">
    <text evidence="1">The sequence shown here is derived from an EMBL/GenBank/DDBJ whole genome shotgun (WGS) entry which is preliminary data.</text>
</comment>
<reference evidence="1" key="1">
    <citation type="submission" date="2025-03" db="EMBL/GenBank/DDBJ databases">
        <authorList>
            <consortium name="ELIXIR-Norway"/>
            <consortium name="Elixir Norway"/>
        </authorList>
    </citation>
    <scope>NUCLEOTIDE SEQUENCE</scope>
</reference>
<dbReference type="Proteomes" id="UP001162501">
    <property type="component" value="Unassembled WGS sequence"/>
</dbReference>
<sequence length="150" mass="16460">MRVVPAEGKTLRVSRATWPFPLPLSLAGSSGASEGPRACPQPGVPAVSVPGPQAALPHDFHSGPNRSPRFPLQVDRNSPLWHPWSQDPRDGSQRTPMCMHLHMPTCTEKDADLSYVWETNGIDQAWPWCSTPFQKLKSVGWSPVNMAAEV</sequence>
<organism evidence="1 2">
    <name type="scientific">Rangifer tarandus platyrhynchus</name>
    <name type="common">Svalbard reindeer</name>
    <dbReference type="NCBI Taxonomy" id="3082113"/>
    <lineage>
        <taxon>Eukaryota</taxon>
        <taxon>Metazoa</taxon>
        <taxon>Chordata</taxon>
        <taxon>Craniata</taxon>
        <taxon>Vertebrata</taxon>
        <taxon>Euteleostomi</taxon>
        <taxon>Mammalia</taxon>
        <taxon>Eutheria</taxon>
        <taxon>Laurasiatheria</taxon>
        <taxon>Artiodactyla</taxon>
        <taxon>Ruminantia</taxon>
        <taxon>Pecora</taxon>
        <taxon>Cervidae</taxon>
        <taxon>Odocoileinae</taxon>
        <taxon>Rangifer</taxon>
    </lineage>
</organism>
<evidence type="ECO:0000313" key="2">
    <source>
        <dbReference type="Proteomes" id="UP001162501"/>
    </source>
</evidence>
<evidence type="ECO:0000313" key="1">
    <source>
        <dbReference type="EMBL" id="CAM9128468.1"/>
    </source>
</evidence>
<proteinExistence type="predicted"/>
<dbReference type="EMBL" id="CATOBB020000158">
    <property type="protein sequence ID" value="CAM9128468.1"/>
    <property type="molecule type" value="Genomic_DNA"/>
</dbReference>
<gene>
    <name evidence="1" type="ORF">MRATA1EN22A_LOCUS28802</name>
</gene>
<protein>
    <submittedName>
        <fullName evidence="1">Uncharacterized protein</fullName>
    </submittedName>
</protein>
<name>A0ACB1KE25_RANTA</name>